<evidence type="ECO:0000256" key="3">
    <source>
        <dbReference type="PROSITE-ProRule" id="PRU00339"/>
    </source>
</evidence>
<dbReference type="AlphaFoldDB" id="A0A9E2L0V1"/>
<dbReference type="InterPro" id="IPR011990">
    <property type="entry name" value="TPR-like_helical_dom_sf"/>
</dbReference>
<dbReference type="GO" id="GO:0004519">
    <property type="term" value="F:endonuclease activity"/>
    <property type="evidence" value="ECO:0007669"/>
    <property type="project" value="InterPro"/>
</dbReference>
<reference evidence="5" key="1">
    <citation type="journal article" date="2021" name="PeerJ">
        <title>Extensive microbial diversity within the chicken gut microbiome revealed by metagenomics and culture.</title>
        <authorList>
            <person name="Gilroy R."/>
            <person name="Ravi A."/>
            <person name="Getino M."/>
            <person name="Pursley I."/>
            <person name="Horton D.L."/>
            <person name="Alikhan N.F."/>
            <person name="Baker D."/>
            <person name="Gharbi K."/>
            <person name="Hall N."/>
            <person name="Watson M."/>
            <person name="Adriaenssens E.M."/>
            <person name="Foster-Nyarko E."/>
            <person name="Jarju S."/>
            <person name="Secka A."/>
            <person name="Antonio M."/>
            <person name="Oren A."/>
            <person name="Chaudhuri R.R."/>
            <person name="La Ragione R."/>
            <person name="Hildebrand F."/>
            <person name="Pallen M.J."/>
        </authorList>
    </citation>
    <scope>NUCLEOTIDE SEQUENCE</scope>
    <source>
        <strain evidence="5">Gambia15-2214</strain>
    </source>
</reference>
<dbReference type="PROSITE" id="PS50005">
    <property type="entry name" value="TPR"/>
    <property type="match status" value="2"/>
</dbReference>
<dbReference type="EMBL" id="JAHLFV010000061">
    <property type="protein sequence ID" value="MBU3849458.1"/>
    <property type="molecule type" value="Genomic_DNA"/>
</dbReference>
<dbReference type="Pfam" id="PF07719">
    <property type="entry name" value="TPR_2"/>
    <property type="match status" value="1"/>
</dbReference>
<dbReference type="Pfam" id="PF04471">
    <property type="entry name" value="Mrr_cat"/>
    <property type="match status" value="1"/>
</dbReference>
<dbReference type="InterPro" id="IPR013105">
    <property type="entry name" value="TPR_2"/>
</dbReference>
<feature type="domain" description="Restriction endonuclease type IV Mrr" evidence="4">
    <location>
        <begin position="379"/>
        <end position="440"/>
    </location>
</feature>
<dbReference type="InterPro" id="IPR044650">
    <property type="entry name" value="SRFR1-like"/>
</dbReference>
<accession>A0A9E2L0V1</accession>
<reference evidence="5" key="2">
    <citation type="submission" date="2021-04" db="EMBL/GenBank/DDBJ databases">
        <authorList>
            <person name="Gilroy R."/>
        </authorList>
    </citation>
    <scope>NUCLEOTIDE SEQUENCE</scope>
    <source>
        <strain evidence="5">Gambia15-2214</strain>
    </source>
</reference>
<dbReference type="GO" id="GO:0009307">
    <property type="term" value="P:DNA restriction-modification system"/>
    <property type="evidence" value="ECO:0007669"/>
    <property type="project" value="InterPro"/>
</dbReference>
<dbReference type="GO" id="GO:0045892">
    <property type="term" value="P:negative regulation of DNA-templated transcription"/>
    <property type="evidence" value="ECO:0007669"/>
    <property type="project" value="InterPro"/>
</dbReference>
<dbReference type="PANTHER" id="PTHR44749">
    <property type="entry name" value="SUPPRESSOR OF RPS4-RLD 1"/>
    <property type="match status" value="1"/>
</dbReference>
<keyword evidence="2 3" id="KW-0802">TPR repeat</keyword>
<dbReference type="PANTHER" id="PTHR44749:SF1">
    <property type="entry name" value="TETRATRICOPEPTIDE-LIKE HELICAL DOMAIN-CONTAINING PROTEIN"/>
    <property type="match status" value="1"/>
</dbReference>
<dbReference type="SUPFAM" id="SSF48452">
    <property type="entry name" value="TPR-like"/>
    <property type="match status" value="3"/>
</dbReference>
<comment type="caution">
    <text evidence="5">The sequence shown here is derived from an EMBL/GenBank/DDBJ whole genome shotgun (WGS) entry which is preliminary data.</text>
</comment>
<evidence type="ECO:0000313" key="6">
    <source>
        <dbReference type="Proteomes" id="UP000823914"/>
    </source>
</evidence>
<proteinExistence type="predicted"/>
<dbReference type="InterPro" id="IPR007560">
    <property type="entry name" value="Restrct_endonuc_IV_Mrr"/>
</dbReference>
<dbReference type="InterPro" id="IPR019734">
    <property type="entry name" value="TPR_rpt"/>
</dbReference>
<dbReference type="SMART" id="SM00028">
    <property type="entry name" value="TPR"/>
    <property type="match status" value="6"/>
</dbReference>
<organism evidence="5 6">
    <name type="scientific">Candidatus Treponema excrementipullorum</name>
    <dbReference type="NCBI Taxonomy" id="2838768"/>
    <lineage>
        <taxon>Bacteria</taxon>
        <taxon>Pseudomonadati</taxon>
        <taxon>Spirochaetota</taxon>
        <taxon>Spirochaetia</taxon>
        <taxon>Spirochaetales</taxon>
        <taxon>Treponemataceae</taxon>
        <taxon>Treponema</taxon>
    </lineage>
</organism>
<evidence type="ECO:0000256" key="1">
    <source>
        <dbReference type="ARBA" id="ARBA00022737"/>
    </source>
</evidence>
<sequence>MDTMSLAVAGVIILVFALVLLSVSSGKKKKKPVRKERKRSTVIRDATKKLAQNPHHVPALTELSALYFGERNWEKALPLYMDLLNIASNDKSVDMYKVALRKGICALHLKKHDEAMDGLITAAKIDGKSFECNYYLGQAYFENDNFDKAIPFLRRALSFNQETETLYRWLGIAYYKTKKFRDSLPYLRRALESKPEDQELLYSLAEAMRQTGYGDKALKIFMHLRPNPEYGALSCLAAGVIHMGYGDMEKAEQDFEIGIKHSNVPPELMIEIKYRYGLCLLQGGKLDKGLSMLQEVQMMNHAYRDVSSLITRYTELKQNRNLQIYLTAGNSDFVALCRKLVESFYEKATVRIMDITVSAEYTEILAELDTAKWEDLLIFRFYRTSGTVGELFIRDFHGRIRDVRAGRGICVTAGTYSDEAKKYIEGRPIDLVDKTELIKRLKKIDSYI</sequence>
<gene>
    <name evidence="5" type="ORF">IAA16_02710</name>
</gene>
<dbReference type="Gene3D" id="1.25.40.10">
    <property type="entry name" value="Tetratricopeptide repeat domain"/>
    <property type="match status" value="1"/>
</dbReference>
<dbReference type="Pfam" id="PF13432">
    <property type="entry name" value="TPR_16"/>
    <property type="match status" value="1"/>
</dbReference>
<dbReference type="InterPro" id="IPR011856">
    <property type="entry name" value="tRNA_endonuc-like_dom_sf"/>
</dbReference>
<evidence type="ECO:0000256" key="2">
    <source>
        <dbReference type="ARBA" id="ARBA00022803"/>
    </source>
</evidence>
<dbReference type="Gene3D" id="3.40.1350.10">
    <property type="match status" value="1"/>
</dbReference>
<name>A0A9E2L0V1_9SPIR</name>
<feature type="repeat" description="TPR" evidence="3">
    <location>
        <begin position="130"/>
        <end position="163"/>
    </location>
</feature>
<dbReference type="Proteomes" id="UP000823914">
    <property type="component" value="Unassembled WGS sequence"/>
</dbReference>
<dbReference type="GO" id="GO:0003677">
    <property type="term" value="F:DNA binding"/>
    <property type="evidence" value="ECO:0007669"/>
    <property type="project" value="InterPro"/>
</dbReference>
<evidence type="ECO:0000259" key="4">
    <source>
        <dbReference type="Pfam" id="PF04471"/>
    </source>
</evidence>
<protein>
    <submittedName>
        <fullName evidence="5">Tetratricopeptide repeat protein</fullName>
    </submittedName>
</protein>
<feature type="repeat" description="TPR" evidence="3">
    <location>
        <begin position="164"/>
        <end position="197"/>
    </location>
</feature>
<keyword evidence="1" id="KW-0677">Repeat</keyword>
<evidence type="ECO:0000313" key="5">
    <source>
        <dbReference type="EMBL" id="MBU3849458.1"/>
    </source>
</evidence>